<protein>
    <submittedName>
        <fullName evidence="1">Uncharacterized protein</fullName>
    </submittedName>
</protein>
<evidence type="ECO:0000313" key="1">
    <source>
        <dbReference type="EMBL" id="SBO97125.1"/>
    </source>
</evidence>
<sequence length="119" mass="12864">MALAAAGLVVAVTPVAHADRGTSYLRAAAIIDANGRLNSEKNVDKSWRAGVGQYCVQVDHHIKVSRSLILLTPRHARRLPHIAYRNPSSTCSRQNTITVNVYDTNTGHLADGGFDLAVF</sequence>
<organism evidence="1">
    <name type="scientific">Nonomuraea gerenzanensis</name>
    <dbReference type="NCBI Taxonomy" id="93944"/>
    <lineage>
        <taxon>Bacteria</taxon>
        <taxon>Bacillati</taxon>
        <taxon>Actinomycetota</taxon>
        <taxon>Actinomycetes</taxon>
        <taxon>Streptosporangiales</taxon>
        <taxon>Streptosporangiaceae</taxon>
        <taxon>Nonomuraea</taxon>
    </lineage>
</organism>
<name>A0A1M4EDY2_9ACTN</name>
<accession>A0A1M4EDY2</accession>
<gene>
    <name evidence="1" type="ORF">BN4615_P6641</name>
</gene>
<dbReference type="EMBL" id="LT559118">
    <property type="protein sequence ID" value="SBO97125.1"/>
    <property type="molecule type" value="Genomic_DNA"/>
</dbReference>
<proteinExistence type="predicted"/>
<dbReference type="AlphaFoldDB" id="A0A1M4EDY2"/>
<reference evidence="1" key="1">
    <citation type="submission" date="2016-04" db="EMBL/GenBank/DDBJ databases">
        <authorList>
            <person name="Evans L.H."/>
            <person name="Alamgir A."/>
            <person name="Owens N."/>
            <person name="Weber N.D."/>
            <person name="Virtaneva K."/>
            <person name="Barbian K."/>
            <person name="Babar A."/>
            <person name="Rosenke K."/>
        </authorList>
    </citation>
    <scope>NUCLEOTIDE SEQUENCE</scope>
    <source>
        <strain evidence="1">Nono1</strain>
    </source>
</reference>